<dbReference type="InterPro" id="IPR052780">
    <property type="entry name" value="AAA_Catabolism_Regulators"/>
</dbReference>
<dbReference type="PANTHER" id="PTHR31644">
    <property type="entry name" value="TRANSCRIPTIONAL ACTIVATOR ARO80-RELATED"/>
    <property type="match status" value="1"/>
</dbReference>
<feature type="compositionally biased region" description="Low complexity" evidence="1">
    <location>
        <begin position="926"/>
        <end position="949"/>
    </location>
</feature>
<dbReference type="PROSITE" id="PS00463">
    <property type="entry name" value="ZN2_CY6_FUNGAL_1"/>
    <property type="match status" value="1"/>
</dbReference>
<feature type="region of interest" description="Disordered" evidence="1">
    <location>
        <begin position="913"/>
        <end position="950"/>
    </location>
</feature>
<dbReference type="HOGENOM" id="CLU_005663_0_0_1"/>
<feature type="compositionally biased region" description="Low complexity" evidence="1">
    <location>
        <begin position="171"/>
        <end position="180"/>
    </location>
</feature>
<dbReference type="RefSeq" id="XP_002550485.1">
    <property type="nucleotide sequence ID" value="XM_002550439.1"/>
</dbReference>
<dbReference type="EMBL" id="GG692400">
    <property type="protein sequence ID" value="EER32000.1"/>
    <property type="molecule type" value="Genomic_DNA"/>
</dbReference>
<organism evidence="3 4">
    <name type="scientific">Candida tropicalis (strain ATCC MYA-3404 / T1)</name>
    <name type="common">Yeast</name>
    <dbReference type="NCBI Taxonomy" id="294747"/>
    <lineage>
        <taxon>Eukaryota</taxon>
        <taxon>Fungi</taxon>
        <taxon>Dikarya</taxon>
        <taxon>Ascomycota</taxon>
        <taxon>Saccharomycotina</taxon>
        <taxon>Pichiomycetes</taxon>
        <taxon>Debaryomycetaceae</taxon>
        <taxon>Candida/Lodderomyces clade</taxon>
        <taxon>Candida</taxon>
    </lineage>
</organism>
<dbReference type="SUPFAM" id="SSF57701">
    <property type="entry name" value="Zn2/Cys6 DNA-binding domain"/>
    <property type="match status" value="1"/>
</dbReference>
<feature type="compositionally biased region" description="Basic and acidic residues" evidence="1">
    <location>
        <begin position="136"/>
        <end position="148"/>
    </location>
</feature>
<keyword evidence="4" id="KW-1185">Reference proteome</keyword>
<dbReference type="VEuPathDB" id="FungiDB:CTRG_04783"/>
<evidence type="ECO:0000256" key="1">
    <source>
        <dbReference type="SAM" id="MobiDB-lite"/>
    </source>
</evidence>
<protein>
    <recommendedName>
        <fullName evidence="2">Zn(2)-C6 fungal-type domain-containing protein</fullName>
    </recommendedName>
</protein>
<dbReference type="CDD" id="cd12148">
    <property type="entry name" value="fungal_TF_MHR"/>
    <property type="match status" value="1"/>
</dbReference>
<dbReference type="PROSITE" id="PS50048">
    <property type="entry name" value="ZN2_CY6_FUNGAL_2"/>
    <property type="match status" value="1"/>
</dbReference>
<feature type="compositionally biased region" description="Polar residues" evidence="1">
    <location>
        <begin position="256"/>
        <end position="279"/>
    </location>
</feature>
<evidence type="ECO:0000313" key="4">
    <source>
        <dbReference type="Proteomes" id="UP000002037"/>
    </source>
</evidence>
<dbReference type="Pfam" id="PF00172">
    <property type="entry name" value="Zn_clus"/>
    <property type="match status" value="1"/>
</dbReference>
<feature type="domain" description="Zn(2)-C6 fungal-type" evidence="2">
    <location>
        <begin position="40"/>
        <end position="76"/>
    </location>
</feature>
<feature type="compositionally biased region" description="Low complexity" evidence="1">
    <location>
        <begin position="1001"/>
        <end position="1010"/>
    </location>
</feature>
<dbReference type="GO" id="GO:0008270">
    <property type="term" value="F:zinc ion binding"/>
    <property type="evidence" value="ECO:0007669"/>
    <property type="project" value="InterPro"/>
</dbReference>
<feature type="compositionally biased region" description="Low complexity" evidence="1">
    <location>
        <begin position="503"/>
        <end position="522"/>
    </location>
</feature>
<dbReference type="AlphaFoldDB" id="C5MFE0"/>
<feature type="region of interest" description="Disordered" evidence="1">
    <location>
        <begin position="1001"/>
        <end position="1035"/>
    </location>
</feature>
<dbReference type="PANTHER" id="PTHR31644:SF2">
    <property type="entry name" value="TRANSCRIPTIONAL ACTIVATOR ARO80-RELATED"/>
    <property type="match status" value="1"/>
</dbReference>
<dbReference type="FunFam" id="4.10.240.10:FF:000027">
    <property type="entry name" value="Specific RNA polymerase II transcription factor"/>
    <property type="match status" value="1"/>
</dbReference>
<feature type="compositionally biased region" description="Low complexity" evidence="1">
    <location>
        <begin position="8"/>
        <end position="24"/>
    </location>
</feature>
<dbReference type="KEGG" id="ctp:CTRG_04783"/>
<evidence type="ECO:0000259" key="2">
    <source>
        <dbReference type="PROSITE" id="PS50048"/>
    </source>
</evidence>
<accession>C5MFE0</accession>
<dbReference type="InterPro" id="IPR036864">
    <property type="entry name" value="Zn2-C6_fun-type_DNA-bd_sf"/>
</dbReference>
<dbReference type="SMART" id="SM00066">
    <property type="entry name" value="GAL4"/>
    <property type="match status" value="1"/>
</dbReference>
<feature type="compositionally biased region" description="Low complexity" evidence="1">
    <location>
        <begin position="241"/>
        <end position="255"/>
    </location>
</feature>
<dbReference type="GeneID" id="8296492"/>
<dbReference type="OrthoDB" id="2262349at2759"/>
<feature type="compositionally biased region" description="Polar residues" evidence="1">
    <location>
        <begin position="1011"/>
        <end position="1030"/>
    </location>
</feature>
<dbReference type="Gene3D" id="4.10.240.10">
    <property type="entry name" value="Zn(2)-C6 fungal-type DNA-binding domain"/>
    <property type="match status" value="1"/>
</dbReference>
<dbReference type="STRING" id="294747.C5MFE0"/>
<gene>
    <name evidence="3" type="ORF">CTRG_04783</name>
</gene>
<feature type="region of interest" description="Disordered" evidence="1">
    <location>
        <begin position="1"/>
        <end position="32"/>
    </location>
</feature>
<dbReference type="GO" id="GO:0045944">
    <property type="term" value="P:positive regulation of transcription by RNA polymerase II"/>
    <property type="evidence" value="ECO:0007669"/>
    <property type="project" value="TreeGrafter"/>
</dbReference>
<feature type="region of interest" description="Disordered" evidence="1">
    <location>
        <begin position="136"/>
        <end position="186"/>
    </location>
</feature>
<dbReference type="CDD" id="cd00067">
    <property type="entry name" value="GAL4"/>
    <property type="match status" value="1"/>
</dbReference>
<feature type="region of interest" description="Disordered" evidence="1">
    <location>
        <begin position="232"/>
        <end position="282"/>
    </location>
</feature>
<proteinExistence type="predicted"/>
<dbReference type="GO" id="GO:0009074">
    <property type="term" value="P:aromatic amino acid family catabolic process"/>
    <property type="evidence" value="ECO:0007669"/>
    <property type="project" value="TreeGrafter"/>
</dbReference>
<reference evidence="3 4" key="1">
    <citation type="journal article" date="2009" name="Nature">
        <title>Evolution of pathogenicity and sexual reproduction in eight Candida genomes.</title>
        <authorList>
            <person name="Butler G."/>
            <person name="Rasmussen M.D."/>
            <person name="Lin M.F."/>
            <person name="Santos M.A."/>
            <person name="Sakthikumar S."/>
            <person name="Munro C.A."/>
            <person name="Rheinbay E."/>
            <person name="Grabherr M."/>
            <person name="Forche A."/>
            <person name="Reedy J.L."/>
            <person name="Agrafioti I."/>
            <person name="Arnaud M.B."/>
            <person name="Bates S."/>
            <person name="Brown A.J."/>
            <person name="Brunke S."/>
            <person name="Costanzo M.C."/>
            <person name="Fitzpatrick D.A."/>
            <person name="de Groot P.W."/>
            <person name="Harris D."/>
            <person name="Hoyer L.L."/>
            <person name="Hube B."/>
            <person name="Klis F.M."/>
            <person name="Kodira C."/>
            <person name="Lennard N."/>
            <person name="Logue M.E."/>
            <person name="Martin R."/>
            <person name="Neiman A.M."/>
            <person name="Nikolaou E."/>
            <person name="Quail M.A."/>
            <person name="Quinn J."/>
            <person name="Santos M.C."/>
            <person name="Schmitzberger F.F."/>
            <person name="Sherlock G."/>
            <person name="Shah P."/>
            <person name="Silverstein K.A."/>
            <person name="Skrzypek M.S."/>
            <person name="Soll D."/>
            <person name="Staggs R."/>
            <person name="Stansfield I."/>
            <person name="Stumpf M.P."/>
            <person name="Sudbery P.E."/>
            <person name="Srikantha T."/>
            <person name="Zeng Q."/>
            <person name="Berman J."/>
            <person name="Berriman M."/>
            <person name="Heitman J."/>
            <person name="Gow N.A."/>
            <person name="Lorenz M.C."/>
            <person name="Birren B.W."/>
            <person name="Kellis M."/>
            <person name="Cuomo C.A."/>
        </authorList>
    </citation>
    <scope>NUCLEOTIDE SEQUENCE [LARGE SCALE GENOMIC DNA]</scope>
    <source>
        <strain evidence="4">ATCC MYA-3404 / T1</strain>
    </source>
</reference>
<feature type="compositionally biased region" description="Polar residues" evidence="1">
    <location>
        <begin position="149"/>
        <end position="170"/>
    </location>
</feature>
<name>C5MFE0_CANTT</name>
<dbReference type="GO" id="GO:0000981">
    <property type="term" value="F:DNA-binding transcription factor activity, RNA polymerase II-specific"/>
    <property type="evidence" value="ECO:0007669"/>
    <property type="project" value="InterPro"/>
</dbReference>
<dbReference type="InterPro" id="IPR001138">
    <property type="entry name" value="Zn2Cys6_DnaBD"/>
</dbReference>
<dbReference type="Proteomes" id="UP000002037">
    <property type="component" value="Unassembled WGS sequence"/>
</dbReference>
<sequence length="1068" mass="119713">MSNSYNNSTSASPSDQQPSSSSVPAPAPAPTSKYKRNYRACLNCRLRKVKCDLGPVDNPHDGKCARCLRERKDCVFVESKRGGSANVINGKRKKQKLQMMVMTTNDDNLNNGNELGGEGINKLPGVKSILQTDDVENNRIDGGNEFHGRNNQGNRNETQLPPISNQRHGLNNNNNNNNNNTPVKQDKRRNNEFSTMESALVFLANAAGEIAKADERDNIDAQSKYEQIEAAVSKSHRNSLDANNTNGINQNNDDNATTSNIKASQSNTPVSRPNSANLDQPQQQSPIIINQSFSQTIQTESIEETQPTTIPPYIKPSIRKRMIVPPAESGQAVRPKGSNKLSNIDYIGPPPRGILTEEEAERLINLFFSTMHPYFPHIPKFLHSPKVLANYPILLCSILTISSRYHPFENDKPTNKSSTTGSSTGAVPRHFEVHDRLWLYVQRLISQTVWAEASTRSIGTVFAFLLFTEWNPRAIHWRWSDYANKADESNDNESGSSVPPPSASSSSSSSSGSTTSNNRNSSAAAVAAASTASTAQTTMNAFGVEGGQEGSNKFAGLGAMRRSHRMAWMLIGSAVRLAQDMGFMEISAKTFLATHIAEINSVMNISRRSMLANSLSEVDLDEDDITVEDMEQLEAKDDDDYKILQMNEEQIKRLSQEYVLKFTKSQKATIELLQIMSLGHESLYGYKAQLGQLTHRQTLSVLNILSPLLNNWGKKYKEFLIPSNHNNGRLAKLTPTLPQYWLRPDCKVVQEIQETIERETFIIEYNYVKLYIYSLALNTASNSNLNSNSKESKKIKLDELSKSAKYIEQAFAAANETLNAAHRIHRFKMLRFMPVRLLTRFIRAAAFIVQCHLTMTAQENISLSVSRITIDEIIKSTHRAAMTLRECSPDELHLLSRYSTILMVLYSEMKAKKNKKDGNPDEFDLNNYSTQSNTTTTTSNTINNNQSNNAIPSKEYRQSLAQQDQYHQSLVQQQVQQTVQQQSQQYNQSININQVVNSNDNINGSIGNNNQPLSYQSSNQQSPQDGFSNDQQQQQQQLLPDDFILDFNFDDFVGDGFQNIVDLWSYFQ</sequence>
<dbReference type="eggNOG" id="ENOG502QQTI">
    <property type="taxonomic scope" value="Eukaryota"/>
</dbReference>
<evidence type="ECO:0000313" key="3">
    <source>
        <dbReference type="EMBL" id="EER32000.1"/>
    </source>
</evidence>
<feature type="region of interest" description="Disordered" evidence="1">
    <location>
        <begin position="488"/>
        <end position="522"/>
    </location>
</feature>
<dbReference type="GO" id="GO:0005634">
    <property type="term" value="C:nucleus"/>
    <property type="evidence" value="ECO:0007669"/>
    <property type="project" value="TreeGrafter"/>
</dbReference>